<evidence type="ECO:0000313" key="1">
    <source>
        <dbReference type="EMBL" id="GAK58105.1"/>
    </source>
</evidence>
<reference evidence="1" key="1">
    <citation type="journal article" date="2015" name="PeerJ">
        <title>First genomic representation of candidate bacterial phylum KSB3 points to enhanced environmental sensing as a trigger of wastewater bulking.</title>
        <authorList>
            <person name="Sekiguchi Y."/>
            <person name="Ohashi A."/>
            <person name="Parks D.H."/>
            <person name="Yamauchi T."/>
            <person name="Tyson G.W."/>
            <person name="Hugenholtz P."/>
        </authorList>
    </citation>
    <scope>NUCLEOTIDE SEQUENCE [LARGE SCALE GENOMIC DNA]</scope>
</reference>
<keyword evidence="2" id="KW-1185">Reference proteome</keyword>
<proteinExistence type="predicted"/>
<protein>
    <recommendedName>
        <fullName evidence="3">STAS/SEC14 domain-containing protein</fullName>
    </recommendedName>
</protein>
<dbReference type="HOGENOM" id="CLU_155756_0_0_0"/>
<name>A0A081C0K0_VECG1</name>
<sequence length="133" mass="15436">MPVVQVNAELSFDQLVKAVAQLPQSEFKKFLLTVDRIHPLHEEHRLSSRESELLLRINQGIPLSVQQRYDVLIEKRDARTLTPEEYQELLDLTDQVELLDAKRMENIMELARLREQPLSIILEEFGMSPSTNA</sequence>
<dbReference type="EMBL" id="DF820467">
    <property type="protein sequence ID" value="GAK58105.1"/>
    <property type="molecule type" value="Genomic_DNA"/>
</dbReference>
<accession>A0A081C0K0</accession>
<dbReference type="STRING" id="1499967.U27_05078"/>
<gene>
    <name evidence="1" type="ORF">U27_05078</name>
</gene>
<dbReference type="AlphaFoldDB" id="A0A081C0K0"/>
<evidence type="ECO:0000313" key="2">
    <source>
        <dbReference type="Proteomes" id="UP000030661"/>
    </source>
</evidence>
<organism evidence="1">
    <name type="scientific">Vecturithrix granuli</name>
    <dbReference type="NCBI Taxonomy" id="1499967"/>
    <lineage>
        <taxon>Bacteria</taxon>
        <taxon>Candidatus Moduliflexota</taxon>
        <taxon>Candidatus Vecturitrichia</taxon>
        <taxon>Candidatus Vecturitrichales</taxon>
        <taxon>Candidatus Vecturitrichaceae</taxon>
        <taxon>Candidatus Vecturithrix</taxon>
    </lineage>
</organism>
<evidence type="ECO:0008006" key="3">
    <source>
        <dbReference type="Google" id="ProtNLM"/>
    </source>
</evidence>
<dbReference type="Proteomes" id="UP000030661">
    <property type="component" value="Unassembled WGS sequence"/>
</dbReference>
<dbReference type="eggNOG" id="ENOG50333A5">
    <property type="taxonomic scope" value="Bacteria"/>
</dbReference>